<dbReference type="PROSITE" id="PS50893">
    <property type="entry name" value="ABC_TRANSPORTER_2"/>
    <property type="match status" value="1"/>
</dbReference>
<comment type="caution">
    <text evidence="5">The sequence shown here is derived from an EMBL/GenBank/DDBJ whole genome shotgun (WGS) entry which is preliminary data.</text>
</comment>
<dbReference type="PANTHER" id="PTHR42939:SF1">
    <property type="entry name" value="ABC TRANSPORTER ATP-BINDING PROTEIN ALBC-RELATED"/>
    <property type="match status" value="1"/>
</dbReference>
<dbReference type="SMART" id="SM00382">
    <property type="entry name" value="AAA"/>
    <property type="match status" value="1"/>
</dbReference>
<dbReference type="InterPro" id="IPR003593">
    <property type="entry name" value="AAA+_ATPase"/>
</dbReference>
<accession>A0ABP3K428</accession>
<dbReference type="InterPro" id="IPR051782">
    <property type="entry name" value="ABC_Transporter_VariousFunc"/>
</dbReference>
<dbReference type="InterPro" id="IPR003439">
    <property type="entry name" value="ABC_transporter-like_ATP-bd"/>
</dbReference>
<organism evidence="5 6">
    <name type="scientific">Alkalibacillus silvisoli</name>
    <dbReference type="NCBI Taxonomy" id="392823"/>
    <lineage>
        <taxon>Bacteria</taxon>
        <taxon>Bacillati</taxon>
        <taxon>Bacillota</taxon>
        <taxon>Bacilli</taxon>
        <taxon>Bacillales</taxon>
        <taxon>Bacillaceae</taxon>
        <taxon>Alkalibacillus</taxon>
    </lineage>
</organism>
<dbReference type="PANTHER" id="PTHR42939">
    <property type="entry name" value="ABC TRANSPORTER ATP-BINDING PROTEIN ALBC-RELATED"/>
    <property type="match status" value="1"/>
</dbReference>
<evidence type="ECO:0000256" key="1">
    <source>
        <dbReference type="ARBA" id="ARBA00022448"/>
    </source>
</evidence>
<protein>
    <submittedName>
        <fullName evidence="5">ABC transporter ATP-binding protein</fullName>
    </submittedName>
</protein>
<dbReference type="InterPro" id="IPR017871">
    <property type="entry name" value="ABC_transporter-like_CS"/>
</dbReference>
<reference evidence="6" key="1">
    <citation type="journal article" date="2019" name="Int. J. Syst. Evol. Microbiol.">
        <title>The Global Catalogue of Microorganisms (GCM) 10K type strain sequencing project: providing services to taxonomists for standard genome sequencing and annotation.</title>
        <authorList>
            <consortium name="The Broad Institute Genomics Platform"/>
            <consortium name="The Broad Institute Genome Sequencing Center for Infectious Disease"/>
            <person name="Wu L."/>
            <person name="Ma J."/>
        </authorList>
    </citation>
    <scope>NUCLEOTIDE SEQUENCE [LARGE SCALE GENOMIC DNA]</scope>
    <source>
        <strain evidence="6">JCM 14193</strain>
    </source>
</reference>
<dbReference type="PROSITE" id="PS00211">
    <property type="entry name" value="ABC_TRANSPORTER_1"/>
    <property type="match status" value="1"/>
</dbReference>
<evidence type="ECO:0000259" key="4">
    <source>
        <dbReference type="PROSITE" id="PS50893"/>
    </source>
</evidence>
<dbReference type="GO" id="GO:0005524">
    <property type="term" value="F:ATP binding"/>
    <property type="evidence" value="ECO:0007669"/>
    <property type="project" value="UniProtKB-KW"/>
</dbReference>
<dbReference type="Gene3D" id="3.40.50.300">
    <property type="entry name" value="P-loop containing nucleotide triphosphate hydrolases"/>
    <property type="match status" value="1"/>
</dbReference>
<dbReference type="Proteomes" id="UP001500740">
    <property type="component" value="Unassembled WGS sequence"/>
</dbReference>
<sequence>MLELQNINYVKKNKEILNKITAGVERGESICLFGPNGAGKSTLLKIMASLIKPTSGKCEISLSTPKTVGYIPQQIALFPNMSVKDHLKYYQKLTKQKDQAFINEMSSALDLNSIMNKKVEELSGGMARKLNLAVGVIHRPEMIFLDEAFVGVDLAFKHDMLTWLNKLNNQGVTIVFVSHDWHVIYNLAKTMWVLQDGKLMDQFLIKDISKREMDYQSEDSALKKMFALRKFDYEKNGN</sequence>
<evidence type="ECO:0000256" key="2">
    <source>
        <dbReference type="ARBA" id="ARBA00022741"/>
    </source>
</evidence>
<keyword evidence="2" id="KW-0547">Nucleotide-binding</keyword>
<evidence type="ECO:0000313" key="5">
    <source>
        <dbReference type="EMBL" id="GAA0470990.1"/>
    </source>
</evidence>
<gene>
    <name evidence="5" type="ORF">GCM10008935_28650</name>
</gene>
<feature type="domain" description="ABC transporter" evidence="4">
    <location>
        <begin position="2"/>
        <end position="221"/>
    </location>
</feature>
<dbReference type="SUPFAM" id="SSF52540">
    <property type="entry name" value="P-loop containing nucleoside triphosphate hydrolases"/>
    <property type="match status" value="1"/>
</dbReference>
<proteinExistence type="predicted"/>
<dbReference type="Pfam" id="PF00005">
    <property type="entry name" value="ABC_tran"/>
    <property type="match status" value="1"/>
</dbReference>
<keyword evidence="1" id="KW-0813">Transport</keyword>
<evidence type="ECO:0000256" key="3">
    <source>
        <dbReference type="ARBA" id="ARBA00022840"/>
    </source>
</evidence>
<dbReference type="RefSeq" id="WP_343784745.1">
    <property type="nucleotide sequence ID" value="NZ_BAAACZ010000029.1"/>
</dbReference>
<dbReference type="InterPro" id="IPR027417">
    <property type="entry name" value="P-loop_NTPase"/>
</dbReference>
<evidence type="ECO:0000313" key="6">
    <source>
        <dbReference type="Proteomes" id="UP001500740"/>
    </source>
</evidence>
<name>A0ABP3K428_9BACI</name>
<keyword evidence="6" id="KW-1185">Reference proteome</keyword>
<dbReference type="EMBL" id="BAAACZ010000029">
    <property type="protein sequence ID" value="GAA0470990.1"/>
    <property type="molecule type" value="Genomic_DNA"/>
</dbReference>
<keyword evidence="3 5" id="KW-0067">ATP-binding</keyword>
<dbReference type="CDD" id="cd03230">
    <property type="entry name" value="ABC_DR_subfamily_A"/>
    <property type="match status" value="1"/>
</dbReference>